<dbReference type="GO" id="GO:0003677">
    <property type="term" value="F:DNA binding"/>
    <property type="evidence" value="ECO:0007669"/>
    <property type="project" value="InterPro"/>
</dbReference>
<feature type="region of interest" description="Disordered" evidence="1">
    <location>
        <begin position="48"/>
        <end position="233"/>
    </location>
</feature>
<dbReference type="Proteomes" id="UP000799118">
    <property type="component" value="Unassembled WGS sequence"/>
</dbReference>
<dbReference type="PRINTS" id="PR00929">
    <property type="entry name" value="ATHOOK"/>
</dbReference>
<dbReference type="InterPro" id="IPR017956">
    <property type="entry name" value="AT_hook_DNA-bd_motif"/>
</dbReference>
<dbReference type="OrthoDB" id="3238775at2759"/>
<feature type="compositionally biased region" description="Low complexity" evidence="1">
    <location>
        <begin position="115"/>
        <end position="124"/>
    </location>
</feature>
<proteinExistence type="predicted"/>
<gene>
    <name evidence="2" type="ORF">BT96DRAFT_982489</name>
</gene>
<keyword evidence="3" id="KW-1185">Reference proteome</keyword>
<name>A0A6A4GDK5_9AGAR</name>
<organism evidence="2 3">
    <name type="scientific">Gymnopus androsaceus JB14</name>
    <dbReference type="NCBI Taxonomy" id="1447944"/>
    <lineage>
        <taxon>Eukaryota</taxon>
        <taxon>Fungi</taxon>
        <taxon>Dikarya</taxon>
        <taxon>Basidiomycota</taxon>
        <taxon>Agaricomycotina</taxon>
        <taxon>Agaricomycetes</taxon>
        <taxon>Agaricomycetidae</taxon>
        <taxon>Agaricales</taxon>
        <taxon>Marasmiineae</taxon>
        <taxon>Omphalotaceae</taxon>
        <taxon>Gymnopus</taxon>
    </lineage>
</organism>
<feature type="compositionally biased region" description="Acidic residues" evidence="1">
    <location>
        <begin position="55"/>
        <end position="71"/>
    </location>
</feature>
<feature type="region of interest" description="Disordered" evidence="1">
    <location>
        <begin position="1"/>
        <end position="33"/>
    </location>
</feature>
<accession>A0A6A4GDK5</accession>
<feature type="region of interest" description="Disordered" evidence="1">
    <location>
        <begin position="544"/>
        <end position="577"/>
    </location>
</feature>
<evidence type="ECO:0000313" key="2">
    <source>
        <dbReference type="EMBL" id="KAE9383626.1"/>
    </source>
</evidence>
<sequence>MASITALEDASDGEEDSNGTGSESDIDSMSNGKAKEKVKLKLPFFRSDLGPVEITDSEEDVEQEHLEEEEPLTTSTVSDVDMEFESLFVTPKKEQPELDDWSPPSLKTILHNIKPSESTSTPSRPSKKQQRSHLPPPKSHSTITKISIQKEKEKSERQRKKERKKERKGKGKGKELEPEPELNPSVKPAPKRKRGQPSKSAENALMQREDISGQSEPEISATVPTKRARGRPKKIEPTFEEPMVLSVAMYTEVEMPKVPQAGKTLKGLKMVAQDNITDGPRILELDANWGTFIDLVSATARCRKDQLVLGSFRWAWKTLKGTSKAKNPITTVMGYEQMIKNLKAMSTKERDGGNIYIYMAPPVQTVSNDSRPWNTDAGSAAVTRTDSDIDHLLGSYIGQKKSVDERLRPIIQEIEAKYPKGSCREHPEMHCFKYEPKQWHFNLDGNRTRVFAMAVFKKEVKGDLTEIPLTSAHFKQDQTIGYHSRRPQDVLLNQSTPGPLQPYGLGYPPMHPYPPAYPFSAPGFPSPYPSPYYPGYATSPGPVSYAPPSSSGNTNTHRQAAPTSPMLQNERYEPRSSPPLESCDLQAWCESMGLNDVIYDGLVKMHFQVGDNIGATPESEWKDAGLKWLDWERVKRACNRYKRSVKNA</sequence>
<reference evidence="2" key="1">
    <citation type="journal article" date="2019" name="Environ. Microbiol.">
        <title>Fungal ecological strategies reflected in gene transcription - a case study of two litter decomposers.</title>
        <authorList>
            <person name="Barbi F."/>
            <person name="Kohler A."/>
            <person name="Barry K."/>
            <person name="Baskaran P."/>
            <person name="Daum C."/>
            <person name="Fauchery L."/>
            <person name="Ihrmark K."/>
            <person name="Kuo A."/>
            <person name="LaButti K."/>
            <person name="Lipzen A."/>
            <person name="Morin E."/>
            <person name="Grigoriev I.V."/>
            <person name="Henrissat B."/>
            <person name="Lindahl B."/>
            <person name="Martin F."/>
        </authorList>
    </citation>
    <scope>NUCLEOTIDE SEQUENCE</scope>
    <source>
        <strain evidence="2">JB14</strain>
    </source>
</reference>
<feature type="compositionally biased region" description="Polar residues" evidence="1">
    <location>
        <begin position="547"/>
        <end position="567"/>
    </location>
</feature>
<evidence type="ECO:0000313" key="3">
    <source>
        <dbReference type="Proteomes" id="UP000799118"/>
    </source>
</evidence>
<evidence type="ECO:0000256" key="1">
    <source>
        <dbReference type="SAM" id="MobiDB-lite"/>
    </source>
</evidence>
<dbReference type="EMBL" id="ML770384">
    <property type="protein sequence ID" value="KAE9383626.1"/>
    <property type="molecule type" value="Genomic_DNA"/>
</dbReference>
<feature type="compositionally biased region" description="Polar residues" evidence="1">
    <location>
        <begin position="18"/>
        <end position="31"/>
    </location>
</feature>
<protein>
    <submittedName>
        <fullName evidence="2">Uncharacterized protein</fullName>
    </submittedName>
</protein>
<dbReference type="AlphaFoldDB" id="A0A6A4GDK5"/>
<feature type="compositionally biased region" description="Basic residues" evidence="1">
    <location>
        <begin position="157"/>
        <end position="171"/>
    </location>
</feature>